<dbReference type="AlphaFoldDB" id="A0AAV1DQG7"/>
<evidence type="ECO:0000313" key="3">
    <source>
        <dbReference type="Proteomes" id="UP001161247"/>
    </source>
</evidence>
<reference evidence="2" key="1">
    <citation type="submission" date="2023-03" db="EMBL/GenBank/DDBJ databases">
        <authorList>
            <person name="Julca I."/>
        </authorList>
    </citation>
    <scope>NUCLEOTIDE SEQUENCE</scope>
</reference>
<accession>A0AAV1DQG7</accession>
<feature type="compositionally biased region" description="Gly residues" evidence="1">
    <location>
        <begin position="69"/>
        <end position="80"/>
    </location>
</feature>
<feature type="compositionally biased region" description="Basic residues" evidence="1">
    <location>
        <begin position="38"/>
        <end position="50"/>
    </location>
</feature>
<name>A0AAV1DQG7_OLDCO</name>
<feature type="compositionally biased region" description="Gly residues" evidence="1">
    <location>
        <begin position="20"/>
        <end position="37"/>
    </location>
</feature>
<proteinExistence type="predicted"/>
<evidence type="ECO:0000313" key="2">
    <source>
        <dbReference type="EMBL" id="CAI9110123.1"/>
    </source>
</evidence>
<evidence type="ECO:0000256" key="1">
    <source>
        <dbReference type="SAM" id="MobiDB-lite"/>
    </source>
</evidence>
<protein>
    <submittedName>
        <fullName evidence="2">OLC1v1010099C1</fullName>
    </submittedName>
</protein>
<feature type="region of interest" description="Disordered" evidence="1">
    <location>
        <begin position="15"/>
        <end position="80"/>
    </location>
</feature>
<sequence length="114" mass="11837">MIEVVTLVEDSVVEESRRQGGFGRGGFNGGGSGGGGHRGGRHGGGGRHRGGGGDGGMPAEMGERRWMSDGGGGSGGGGELGLWDWGRKEMNWGKKVNAFYTPRHSDLTNPRLLL</sequence>
<dbReference type="EMBL" id="OX459123">
    <property type="protein sequence ID" value="CAI9110123.1"/>
    <property type="molecule type" value="Genomic_DNA"/>
</dbReference>
<gene>
    <name evidence="2" type="ORF">OLC1_LOCUS17854</name>
</gene>
<organism evidence="2 3">
    <name type="scientific">Oldenlandia corymbosa var. corymbosa</name>
    <dbReference type="NCBI Taxonomy" id="529605"/>
    <lineage>
        <taxon>Eukaryota</taxon>
        <taxon>Viridiplantae</taxon>
        <taxon>Streptophyta</taxon>
        <taxon>Embryophyta</taxon>
        <taxon>Tracheophyta</taxon>
        <taxon>Spermatophyta</taxon>
        <taxon>Magnoliopsida</taxon>
        <taxon>eudicotyledons</taxon>
        <taxon>Gunneridae</taxon>
        <taxon>Pentapetalae</taxon>
        <taxon>asterids</taxon>
        <taxon>lamiids</taxon>
        <taxon>Gentianales</taxon>
        <taxon>Rubiaceae</taxon>
        <taxon>Rubioideae</taxon>
        <taxon>Spermacoceae</taxon>
        <taxon>Hedyotis-Oldenlandia complex</taxon>
        <taxon>Oldenlandia</taxon>
    </lineage>
</organism>
<keyword evidence="3" id="KW-1185">Reference proteome</keyword>
<dbReference type="Proteomes" id="UP001161247">
    <property type="component" value="Chromosome 6"/>
</dbReference>